<dbReference type="GO" id="GO:0008017">
    <property type="term" value="F:microtubule binding"/>
    <property type="evidence" value="ECO:0007669"/>
    <property type="project" value="InterPro"/>
</dbReference>
<evidence type="ECO:0000313" key="7">
    <source>
        <dbReference type="Proteomes" id="UP000626109"/>
    </source>
</evidence>
<keyword evidence="1" id="KW-0175">Coiled coil</keyword>
<accession>A0A813K3X6</accession>
<feature type="non-terminal residue" evidence="6">
    <location>
        <position position="524"/>
    </location>
</feature>
<organism evidence="6 7">
    <name type="scientific">Polarella glacialis</name>
    <name type="common">Dinoflagellate</name>
    <dbReference type="NCBI Taxonomy" id="89957"/>
    <lineage>
        <taxon>Eukaryota</taxon>
        <taxon>Sar</taxon>
        <taxon>Alveolata</taxon>
        <taxon>Dinophyceae</taxon>
        <taxon>Suessiales</taxon>
        <taxon>Suessiaceae</taxon>
        <taxon>Polarella</taxon>
    </lineage>
</organism>
<feature type="region of interest" description="Disordered" evidence="4">
    <location>
        <begin position="471"/>
        <end position="524"/>
    </location>
</feature>
<dbReference type="GO" id="GO:0007018">
    <property type="term" value="P:microtubule-based movement"/>
    <property type="evidence" value="ECO:0007669"/>
    <property type="project" value="InterPro"/>
</dbReference>
<evidence type="ECO:0000313" key="6">
    <source>
        <dbReference type="EMBL" id="CAE8696366.1"/>
    </source>
</evidence>
<dbReference type="Pfam" id="PF00225">
    <property type="entry name" value="Kinesin"/>
    <property type="match status" value="1"/>
</dbReference>
<evidence type="ECO:0000256" key="1">
    <source>
        <dbReference type="ARBA" id="ARBA00023054"/>
    </source>
</evidence>
<evidence type="ECO:0000259" key="5">
    <source>
        <dbReference type="PROSITE" id="PS50067"/>
    </source>
</evidence>
<dbReference type="Gene3D" id="2.60.200.20">
    <property type="match status" value="1"/>
</dbReference>
<comment type="caution">
    <text evidence="3">Lacks conserved residue(s) required for the propagation of feature annotation.</text>
</comment>
<evidence type="ECO:0000256" key="4">
    <source>
        <dbReference type="SAM" id="MobiDB-lite"/>
    </source>
</evidence>
<gene>
    <name evidence="6" type="ORF">PGLA2088_LOCUS29802</name>
</gene>
<keyword evidence="2" id="KW-0505">Motor protein</keyword>
<dbReference type="AlphaFoldDB" id="A0A813K3X6"/>
<dbReference type="PANTHER" id="PTHR47968">
    <property type="entry name" value="CENTROMERE PROTEIN E"/>
    <property type="match status" value="1"/>
</dbReference>
<dbReference type="GO" id="GO:0003777">
    <property type="term" value="F:microtubule motor activity"/>
    <property type="evidence" value="ECO:0007669"/>
    <property type="project" value="InterPro"/>
</dbReference>
<comment type="caution">
    <text evidence="6">The sequence shown here is derived from an EMBL/GenBank/DDBJ whole genome shotgun (WGS) entry which is preliminary data.</text>
</comment>
<protein>
    <recommendedName>
        <fullName evidence="5">Kinesin motor domain-containing protein</fullName>
    </recommendedName>
</protein>
<dbReference type="GO" id="GO:0005524">
    <property type="term" value="F:ATP binding"/>
    <property type="evidence" value="ECO:0007669"/>
    <property type="project" value="InterPro"/>
</dbReference>
<dbReference type="Gene3D" id="3.40.850.10">
    <property type="entry name" value="Kinesin motor domain"/>
    <property type="match status" value="1"/>
</dbReference>
<dbReference type="SUPFAM" id="SSF49879">
    <property type="entry name" value="SMAD/FHA domain"/>
    <property type="match status" value="1"/>
</dbReference>
<dbReference type="PROSITE" id="PS50067">
    <property type="entry name" value="KINESIN_MOTOR_2"/>
    <property type="match status" value="1"/>
</dbReference>
<feature type="domain" description="Kinesin motor" evidence="5">
    <location>
        <begin position="1"/>
        <end position="99"/>
    </location>
</feature>
<feature type="compositionally biased region" description="Basic and acidic residues" evidence="4">
    <location>
        <begin position="494"/>
        <end position="503"/>
    </location>
</feature>
<dbReference type="InterPro" id="IPR008984">
    <property type="entry name" value="SMAD_FHA_dom_sf"/>
</dbReference>
<name>A0A813K3X6_POLGL</name>
<evidence type="ECO:0000256" key="3">
    <source>
        <dbReference type="PROSITE-ProRule" id="PRU00283"/>
    </source>
</evidence>
<dbReference type="InterPro" id="IPR001752">
    <property type="entry name" value="Kinesin_motor_dom"/>
</dbReference>
<dbReference type="EMBL" id="CAJNNW010028497">
    <property type="protein sequence ID" value="CAE8696366.1"/>
    <property type="molecule type" value="Genomic_DNA"/>
</dbReference>
<dbReference type="InterPro" id="IPR027640">
    <property type="entry name" value="Kinesin-like_fam"/>
</dbReference>
<comment type="similarity">
    <text evidence="3">Belongs to the TRAFAC class myosin-kinesin ATPase superfamily. Kinesin family.</text>
</comment>
<sequence>NLIDLAGSERVKKSGAAGQRMREGQNINSSLSVLGQVICKLAVGKLQHVPFRQSKLTYLLTDALSGNSRTLMVAAISPALSETEETLGTLRFASSVKKVRTHAVSNEQDAVESDLLLQTMRSEAEELKLAAKAAVSASPQQARRLKMNAEAVEHAVLSMQTRIDKTMWHQAQTAERMRCEALAGLSLPFAIGGMLGGANDDGVTANSPYLLNISDDISLAGRLLYFLPEGSPISVGSEESNRIRLRGLGIPDRLCEITVVAGGKGVEVQYSGAGGRLLVDGVAVANNQVRALYHGARIIFGRAFAFRLVIPLASQGGSLPALDEDQDFGGQRPDAAPSPFPSCEGDLLQRLRALLDAVLPAIGEGESGELMRRASEVQNDVDEANELLKEIEQPRQQVLELGVLLRAPPEQRQAELTMDSSASRASRSPQLVVHCCRVTDGELISVWPTVRFYQHLEELRDHYQQRCDRQRQGLPVDGRTGLSMAWEAPTTHRSGRDPLRQDDGEGSSEDSDGGDRGSMDGGEE</sequence>
<evidence type="ECO:0000256" key="2">
    <source>
        <dbReference type="ARBA" id="ARBA00023175"/>
    </source>
</evidence>
<dbReference type="InterPro" id="IPR036961">
    <property type="entry name" value="Kinesin_motor_dom_sf"/>
</dbReference>
<proteinExistence type="inferred from homology"/>
<dbReference type="PANTHER" id="PTHR47968:SF75">
    <property type="entry name" value="CENTROMERE-ASSOCIATED PROTEIN E"/>
    <property type="match status" value="1"/>
</dbReference>
<dbReference type="InterPro" id="IPR027417">
    <property type="entry name" value="P-loop_NTPase"/>
</dbReference>
<dbReference type="SMART" id="SM00129">
    <property type="entry name" value="KISc"/>
    <property type="match status" value="1"/>
</dbReference>
<reference evidence="6" key="1">
    <citation type="submission" date="2021-02" db="EMBL/GenBank/DDBJ databases">
        <authorList>
            <person name="Dougan E. K."/>
            <person name="Rhodes N."/>
            <person name="Thang M."/>
            <person name="Chan C."/>
        </authorList>
    </citation>
    <scope>NUCLEOTIDE SEQUENCE</scope>
</reference>
<dbReference type="Proteomes" id="UP000626109">
    <property type="component" value="Unassembled WGS sequence"/>
</dbReference>
<dbReference type="SUPFAM" id="SSF52540">
    <property type="entry name" value="P-loop containing nucleoside triphosphate hydrolases"/>
    <property type="match status" value="1"/>
</dbReference>